<dbReference type="Proteomes" id="UP000320948">
    <property type="component" value="Unassembled WGS sequence"/>
</dbReference>
<name>A0A6N4R0Q4_BLAVI</name>
<sequence length="89" mass="9884">MAKSNETYSTVIVESYKPQNTSGLHGEVHIRPVAGQDLPTTLHVSCSRELKSASYPVGTKFRIQAKLTDREEGGEYLYSPPRAKFEVIS</sequence>
<proteinExistence type="predicted"/>
<reference evidence="1 2" key="1">
    <citation type="journal article" date="2017" name="Nat. Commun.">
        <title>In situ click chemistry generation of cyclooxygenase-2 inhibitors.</title>
        <authorList>
            <person name="Bhardwaj A."/>
            <person name="Kaur J."/>
            <person name="Wuest M."/>
            <person name="Wuest F."/>
        </authorList>
    </citation>
    <scope>NUCLEOTIDE SEQUENCE [LARGE SCALE GENOMIC DNA]</scope>
    <source>
        <strain evidence="1">S2_018_000_R2_106</strain>
    </source>
</reference>
<organism evidence="1 2">
    <name type="scientific">Blastochloris viridis</name>
    <name type="common">Rhodopseudomonas viridis</name>
    <dbReference type="NCBI Taxonomy" id="1079"/>
    <lineage>
        <taxon>Bacteria</taxon>
        <taxon>Pseudomonadati</taxon>
        <taxon>Pseudomonadota</taxon>
        <taxon>Alphaproteobacteria</taxon>
        <taxon>Hyphomicrobiales</taxon>
        <taxon>Blastochloridaceae</taxon>
        <taxon>Blastochloris</taxon>
    </lineage>
</organism>
<gene>
    <name evidence="1" type="ORF">DI628_07725</name>
</gene>
<dbReference type="AlphaFoldDB" id="A0A6N4R0Q4"/>
<comment type="caution">
    <text evidence="1">The sequence shown here is derived from an EMBL/GenBank/DDBJ whole genome shotgun (WGS) entry which is preliminary data.</text>
</comment>
<evidence type="ECO:0000313" key="1">
    <source>
        <dbReference type="EMBL" id="TKW60772.1"/>
    </source>
</evidence>
<protein>
    <submittedName>
        <fullName evidence="1">Uncharacterized protein</fullName>
    </submittedName>
</protein>
<accession>A0A6N4R0Q4</accession>
<dbReference type="EMBL" id="VAFM01000002">
    <property type="protein sequence ID" value="TKW60772.1"/>
    <property type="molecule type" value="Genomic_DNA"/>
</dbReference>
<evidence type="ECO:0000313" key="2">
    <source>
        <dbReference type="Proteomes" id="UP000320948"/>
    </source>
</evidence>